<sequence>MMFKMATPQKFQFRMTKGWQNIWFRRTNEVHYIGGSDVLPAPLEAQEEAKMLENLEGGEHQEEARKRLIEHNLRLVVYIAKKFDNTGVGVEDLISIGTIGLIKAINTFNTGKNIKLATYASRCIENEILMYLRRNSKTRMEVSIDEPLNVDWDGNELLLSDILGTDEDVIYRDMETEVEYKLLFRAIAKLSDREQTIVNLRYGLNSCDGKEKTQKEVADILGISQSYISRLEKKIMKRLKREMIRYEQ</sequence>
<keyword evidence="3 7" id="KW-0805">Transcription regulation</keyword>
<dbReference type="InterPro" id="IPR036388">
    <property type="entry name" value="WH-like_DNA-bd_sf"/>
</dbReference>
<dbReference type="PANTHER" id="PTHR30376">
    <property type="entry name" value="SIGMA FACTOR RPOH HEAT SHOCK RELATED"/>
    <property type="match status" value="1"/>
</dbReference>
<dbReference type="SUPFAM" id="SSF88659">
    <property type="entry name" value="Sigma3 and sigma4 domains of RNA polymerase sigma factors"/>
    <property type="match status" value="1"/>
</dbReference>
<evidence type="ECO:0000313" key="10">
    <source>
        <dbReference type="Proteomes" id="UP001299235"/>
    </source>
</evidence>
<organism evidence="9 10">
    <name type="scientific">Hominisplanchenecus faecis</name>
    <dbReference type="NCBI Taxonomy" id="2885351"/>
    <lineage>
        <taxon>Bacteria</taxon>
        <taxon>Bacillati</taxon>
        <taxon>Bacillota</taxon>
        <taxon>Clostridia</taxon>
        <taxon>Lachnospirales</taxon>
        <taxon>Lachnospiraceae</taxon>
        <taxon>Hominisplanchenecus</taxon>
    </lineage>
</organism>
<dbReference type="InterPro" id="IPR007630">
    <property type="entry name" value="RNA_pol_sigma70_r4"/>
</dbReference>
<accession>A0ABS8EYS5</accession>
<dbReference type="InterPro" id="IPR000943">
    <property type="entry name" value="RNA_pol_sigma70"/>
</dbReference>
<feature type="domain" description="HTH cro/C1-type" evidence="8">
    <location>
        <begin position="213"/>
        <end position="233"/>
    </location>
</feature>
<keyword evidence="5 7" id="KW-0238">DNA-binding</keyword>
<dbReference type="Proteomes" id="UP001299235">
    <property type="component" value="Unassembled WGS sequence"/>
</dbReference>
<protein>
    <recommendedName>
        <fullName evidence="7">RNA polymerase sigma factor</fullName>
    </recommendedName>
</protein>
<dbReference type="PIRSF" id="PIRSF000770">
    <property type="entry name" value="RNA_pol_sigma-SigE/K"/>
    <property type="match status" value="1"/>
</dbReference>
<dbReference type="NCBIfam" id="NF004471">
    <property type="entry name" value="PRK05803.1"/>
    <property type="match status" value="1"/>
</dbReference>
<dbReference type="PRINTS" id="PR00046">
    <property type="entry name" value="SIGMA70FCT"/>
</dbReference>
<keyword evidence="10" id="KW-1185">Reference proteome</keyword>
<dbReference type="SUPFAM" id="SSF88946">
    <property type="entry name" value="Sigma2 domain of RNA polymerase sigma factors"/>
    <property type="match status" value="1"/>
</dbReference>
<dbReference type="Gene3D" id="1.10.10.10">
    <property type="entry name" value="Winged helix-like DNA-binding domain superfamily/Winged helix DNA-binding domain"/>
    <property type="match status" value="1"/>
</dbReference>
<evidence type="ECO:0000256" key="2">
    <source>
        <dbReference type="ARBA" id="ARBA00022969"/>
    </source>
</evidence>
<gene>
    <name evidence="9" type="primary">sigE</name>
    <name evidence="9" type="ORF">LKD42_14135</name>
</gene>
<dbReference type="InterPro" id="IPR014284">
    <property type="entry name" value="RNA_pol_sigma-70_dom"/>
</dbReference>
<keyword evidence="6 7" id="KW-0804">Transcription</keyword>
<dbReference type="Pfam" id="PF04542">
    <property type="entry name" value="Sigma70_r2"/>
    <property type="match status" value="1"/>
</dbReference>
<dbReference type="InterPro" id="IPR014200">
    <property type="entry name" value="RNA_pol_sigma-E"/>
</dbReference>
<evidence type="ECO:0000259" key="8">
    <source>
        <dbReference type="PROSITE" id="PS50943"/>
    </source>
</evidence>
<keyword evidence="4 7" id="KW-0731">Sigma factor</keyword>
<dbReference type="CDD" id="cd06171">
    <property type="entry name" value="Sigma70_r4"/>
    <property type="match status" value="1"/>
</dbReference>
<comment type="caution">
    <text evidence="9">The sequence shown here is derived from an EMBL/GenBank/DDBJ whole genome shotgun (WGS) entry which is preliminary data.</text>
</comment>
<name>A0ABS8EYS5_9FIRM</name>
<dbReference type="NCBIfam" id="NF006158">
    <property type="entry name" value="PRK08301.1"/>
    <property type="match status" value="1"/>
</dbReference>
<evidence type="ECO:0000256" key="3">
    <source>
        <dbReference type="ARBA" id="ARBA00023015"/>
    </source>
</evidence>
<dbReference type="InterPro" id="IPR013325">
    <property type="entry name" value="RNA_pol_sigma_r2"/>
</dbReference>
<comment type="function">
    <text evidence="7">Sigma factors are initiation factors that promote the attachment of RNA polymerase to specific initiation sites and are then released.</text>
</comment>
<evidence type="ECO:0000313" key="9">
    <source>
        <dbReference type="EMBL" id="MCC2150365.1"/>
    </source>
</evidence>
<evidence type="ECO:0000256" key="1">
    <source>
        <dbReference type="ARBA" id="ARBA00007788"/>
    </source>
</evidence>
<keyword evidence="2" id="KW-0749">Sporulation</keyword>
<evidence type="ECO:0000256" key="5">
    <source>
        <dbReference type="ARBA" id="ARBA00023125"/>
    </source>
</evidence>
<dbReference type="InterPro" id="IPR001387">
    <property type="entry name" value="Cro/C1-type_HTH"/>
</dbReference>
<reference evidence="9 10" key="1">
    <citation type="submission" date="2021-10" db="EMBL/GenBank/DDBJ databases">
        <title>Anaerobic single-cell dispensing facilitates the cultivation of human gut bacteria.</title>
        <authorList>
            <person name="Afrizal A."/>
        </authorList>
    </citation>
    <scope>NUCLEOTIDE SEQUENCE [LARGE SCALE GENOMIC DNA]</scope>
    <source>
        <strain evidence="9 10">CLA-AA-H246</strain>
    </source>
</reference>
<dbReference type="InterPro" id="IPR050813">
    <property type="entry name" value="Sigma-70_Factor"/>
</dbReference>
<evidence type="ECO:0000256" key="4">
    <source>
        <dbReference type="ARBA" id="ARBA00023082"/>
    </source>
</evidence>
<dbReference type="PROSITE" id="PS50943">
    <property type="entry name" value="HTH_CROC1"/>
    <property type="match status" value="1"/>
</dbReference>
<dbReference type="EMBL" id="JAJEQE010000073">
    <property type="protein sequence ID" value="MCC2150365.1"/>
    <property type="molecule type" value="Genomic_DNA"/>
</dbReference>
<comment type="similarity">
    <text evidence="1 7">Belongs to the sigma-70 factor family.</text>
</comment>
<dbReference type="Pfam" id="PF04545">
    <property type="entry name" value="Sigma70_r4"/>
    <property type="match status" value="1"/>
</dbReference>
<dbReference type="PROSITE" id="PS00716">
    <property type="entry name" value="SIGMA70_2"/>
    <property type="match status" value="1"/>
</dbReference>
<dbReference type="InterPro" id="IPR013324">
    <property type="entry name" value="RNA_pol_sigma_r3/r4-like"/>
</dbReference>
<dbReference type="NCBIfam" id="TIGR02937">
    <property type="entry name" value="sigma70-ECF"/>
    <property type="match status" value="1"/>
</dbReference>
<dbReference type="Gene3D" id="1.20.120.1810">
    <property type="match status" value="1"/>
</dbReference>
<dbReference type="InterPro" id="IPR007627">
    <property type="entry name" value="RNA_pol_sigma70_r2"/>
</dbReference>
<dbReference type="PANTHER" id="PTHR30376:SF3">
    <property type="entry name" value="RNA POLYMERASE SIGMA FACTOR RPOH"/>
    <property type="match status" value="1"/>
</dbReference>
<proteinExistence type="inferred from homology"/>
<evidence type="ECO:0000256" key="7">
    <source>
        <dbReference type="RuleBase" id="RU362124"/>
    </source>
</evidence>
<dbReference type="NCBIfam" id="TIGR02835">
    <property type="entry name" value="spore_sigmaE"/>
    <property type="match status" value="1"/>
</dbReference>
<evidence type="ECO:0000256" key="6">
    <source>
        <dbReference type="ARBA" id="ARBA00023163"/>
    </source>
</evidence>
<dbReference type="PROSITE" id="PS00715">
    <property type="entry name" value="SIGMA70_1"/>
    <property type="match status" value="1"/>
</dbReference>